<name>R4T7Q2_9CAUD</name>
<gene>
    <name evidence="1" type="primary">25</name>
    <name evidence="1" type="ORF">HCTV2_25</name>
</gene>
<protein>
    <submittedName>
        <fullName evidence="1">Uncharacterized protein</fullName>
    </submittedName>
</protein>
<sequence>MGTQNLPKDIDRELRGPIQVNQALDVTTRKGFWNFQPDRDLTTRQNFDPYNVWYERNGGVTDRAGSGLYRVQTDGATQDSEAIIETSDLGVYRPGTLANVSGGTWFDVAPTGDAFYEIGYEQDGDPERLGFQVDSDERVKFVFDSSRYTDGPFTVTNGMMQDGQVTAIEDGGSTVAEVYGLVEQDHGFQPEDWQVGRGYLYGITLGWYGPTSVMPWVGEVANAQGNFVQRAWPLAMIRPVDGPLIEKPNRPWSVRAHQGTSGTALQARIGGRQFSTSGDVLLNAEPTFDFASQQSVPTTGQGEGNWSVVGVIKRKSGYVGTALGMDALRVVPQSNNVAVLTRVVDPSFLSGVSYDEPVDVHADQTAIETDIRSDTPDRVTLAEATIDGTTKLEGIGWTGGLANASNQGTGETRISAGFDFPIIREFPTVILAAVRGNNAATVTTGVEVLEVG</sequence>
<dbReference type="Proteomes" id="UP000204143">
    <property type="component" value="Segment"/>
</dbReference>
<dbReference type="EMBL" id="KC292028">
    <property type="protein sequence ID" value="AGM11799.1"/>
    <property type="molecule type" value="Genomic_DNA"/>
</dbReference>
<organism evidence="1 2">
    <name type="scientific">Haloarcula californiae tailed virus 2</name>
    <dbReference type="NCBI Taxonomy" id="1273747"/>
    <lineage>
        <taxon>Viruses</taxon>
        <taxon>Duplodnaviria</taxon>
        <taxon>Heunggongvirae</taxon>
        <taxon>Uroviricota</taxon>
        <taxon>Caudoviricetes</taxon>
        <taxon>Saparoviridae</taxon>
        <taxon>Samsavirus</taxon>
        <taxon>Samsavirus crystalli</taxon>
        <taxon>Samsavirus HCTV2</taxon>
    </lineage>
</organism>
<evidence type="ECO:0000313" key="2">
    <source>
        <dbReference type="Proteomes" id="UP000204143"/>
    </source>
</evidence>
<reference evidence="1 2" key="1">
    <citation type="submission" date="2012-12" db="EMBL/GenBank/DDBJ databases">
        <authorList>
            <person name="Sencilo A."/>
            <person name="Jacobs-Sera D."/>
            <person name="Russell D.A."/>
            <person name="Ko C."/>
            <person name="Bowman C.A."/>
            <person name="Atanasova N."/>
            <person name="Osterlund E."/>
            <person name="Oksanen H.M."/>
            <person name="Bamford D.H."/>
            <person name="Hatfull G.F."/>
            <person name="Roine E."/>
            <person name="Hendrix R.W."/>
        </authorList>
    </citation>
    <scope>NUCLEOTIDE SEQUENCE [LARGE SCALE GENOMIC DNA]</scope>
</reference>
<dbReference type="GeneID" id="16193656"/>
<dbReference type="OrthoDB" id="30729at10239"/>
<accession>R4T7Q2</accession>
<keyword evidence="2" id="KW-1185">Reference proteome</keyword>
<proteinExistence type="predicted"/>
<dbReference type="KEGG" id="vg:16193656"/>
<dbReference type="RefSeq" id="YP_008058387.1">
    <property type="nucleotide sequence ID" value="NC_021319.1"/>
</dbReference>
<evidence type="ECO:0000313" key="1">
    <source>
        <dbReference type="EMBL" id="AGM11799.1"/>
    </source>
</evidence>